<sequence length="422" mass="47165">MRLKAIFICVALLIDFATSSTTGQGNEVVQHEAEKMLDRFGASALCTMKVYCDRIVSDTAEYLVEEIGYQLYLIKSDIHSINHYTGEINRYFGDLPQDQQEKVMKACEVALNITKARREIAEAAKKKAEDLVLNATLAANLTLGEIGEDEDGNATVDNTTGLARVINWHCGYSKVENETEPPSTSCHVVGKRKRFSGGFRNTISCQRLEKSVSYKNATAENMRRALMEWNVVKPMPKENGKICQDTDDHTNHSCTVWEGWVADYKKTTDLMKKLGGAERRARRARLQGEVEVIGLYKIYQALRAGEESDVIELLLEEAEEKRMLANEAELVSGVLVTRGSDKMSLERDKDLKLLKQARTETPKGMSWTMVAMISSLPVGLALMVYIISRFRKMPENGKDDLISPTCSCSLTNVGVEGDLVKK</sequence>
<keyword evidence="1" id="KW-0812">Transmembrane</keyword>
<evidence type="ECO:0000313" key="3">
    <source>
        <dbReference type="EMBL" id="CCD14571.1"/>
    </source>
</evidence>
<reference evidence="5" key="1">
    <citation type="submission" date="2011-07" db="EMBL/GenBank/DDBJ databases">
        <title>Divergent evolution of antigenic variation in African trypanosomes.</title>
        <authorList>
            <person name="Jackson A.P."/>
            <person name="Berry A."/>
            <person name="Allison H.C."/>
            <person name="Burton P."/>
            <person name="Anderson J."/>
            <person name="Aslett M."/>
            <person name="Brown R."/>
            <person name="Corton N."/>
            <person name="Harris D."/>
            <person name="Hauser H."/>
            <person name="Gamble J."/>
            <person name="Gilderthorp R."/>
            <person name="McQuillan J."/>
            <person name="Quail M.A."/>
            <person name="Sanders M."/>
            <person name="Van Tonder A."/>
            <person name="Ginger M.L."/>
            <person name="Donelson J.E."/>
            <person name="Field M.C."/>
            <person name="Barry J.D."/>
            <person name="Berriman M."/>
            <person name="Hertz-Fowler C."/>
        </authorList>
    </citation>
    <scope>NUCLEOTIDE SEQUENCE [LARGE SCALE GENOMIC DNA]</scope>
    <source>
        <strain evidence="5">IL3000</strain>
    </source>
</reference>
<dbReference type="OMA" id="YLEYIGP"/>
<name>F9WBE0_TRYCI</name>
<keyword evidence="2" id="KW-0732">Signal</keyword>
<dbReference type="EMBL" id="CAEQ01001566">
    <property type="protein sequence ID" value="CCD14572.1"/>
    <property type="molecule type" value="Genomic_DNA"/>
</dbReference>
<keyword evidence="1" id="KW-0472">Membrane</keyword>
<dbReference type="VEuPathDB" id="TriTrypDB:TcIL3000_0_51750"/>
<feature type="chain" id="PRO_5007659368" evidence="2">
    <location>
        <begin position="20"/>
        <end position="422"/>
    </location>
</feature>
<feature type="signal peptide" evidence="2">
    <location>
        <begin position="1"/>
        <end position="19"/>
    </location>
</feature>
<gene>
    <name evidence="3" type="ORF">TCIL3000_0_51750</name>
    <name evidence="4" type="ORF">TCIL3000_0_51760</name>
</gene>
<proteinExistence type="predicted"/>
<dbReference type="EMBL" id="CAEQ01001566">
    <property type="protein sequence ID" value="CCD14571.1"/>
    <property type="molecule type" value="Genomic_DNA"/>
</dbReference>
<evidence type="ECO:0000313" key="5">
    <source>
        <dbReference type="Proteomes" id="UP000000702"/>
    </source>
</evidence>
<keyword evidence="5" id="KW-1185">Reference proteome</keyword>
<evidence type="ECO:0000256" key="2">
    <source>
        <dbReference type="SAM" id="SignalP"/>
    </source>
</evidence>
<evidence type="ECO:0000256" key="1">
    <source>
        <dbReference type="SAM" id="Phobius"/>
    </source>
</evidence>
<feature type="transmembrane region" description="Helical" evidence="1">
    <location>
        <begin position="365"/>
        <end position="388"/>
    </location>
</feature>
<evidence type="ECO:0000313" key="4">
    <source>
        <dbReference type="EMBL" id="CCD14572.1"/>
    </source>
</evidence>
<protein>
    <submittedName>
        <fullName evidence="4">WGS project CAEQ00000000 data, annotated contig 2092</fullName>
    </submittedName>
</protein>
<keyword evidence="1" id="KW-1133">Transmembrane helix</keyword>
<reference evidence="4 5" key="2">
    <citation type="journal article" date="2012" name="Proc. Natl. Acad. Sci. U.S.A.">
        <title>Antigenic diversity is generated by distinct evolutionary mechanisms in African trypanosome species.</title>
        <authorList>
            <person name="Jackson A.P."/>
            <person name="Berry A."/>
            <person name="Aslett M."/>
            <person name="Allison H.C."/>
            <person name="Burton P."/>
            <person name="Vavrova-Anderson J."/>
            <person name="Brown R."/>
            <person name="Browne H."/>
            <person name="Corton N."/>
            <person name="Hauser H."/>
            <person name="Gamble J."/>
            <person name="Gilderthorp R."/>
            <person name="Marcello L."/>
            <person name="McQuillan J."/>
            <person name="Otto T.D."/>
            <person name="Quail M.A."/>
            <person name="Sanders M.J."/>
            <person name="van Tonder A."/>
            <person name="Ginger M.L."/>
            <person name="Field M.C."/>
            <person name="Barry J.D."/>
            <person name="Hertz-Fowler C."/>
            <person name="Berriman M."/>
        </authorList>
    </citation>
    <scope>NUCLEOTIDE SEQUENCE [LARGE SCALE GENOMIC DNA]</scope>
    <source>
        <strain evidence="4 5">IL3000</strain>
    </source>
</reference>
<accession>F9WBE0</accession>
<dbReference type="Proteomes" id="UP000000702">
    <property type="component" value="Unassembled WGS sequence"/>
</dbReference>
<dbReference type="InterPro" id="IPR021057">
    <property type="entry name" value="Trypano_invariant_glycop"/>
</dbReference>
<dbReference type="VEuPathDB" id="TriTrypDB:TcIL3000_0_51760"/>
<comment type="caution">
    <text evidence="4">The sequence shown here is derived from an EMBL/GenBank/DDBJ whole genome shotgun (WGS) entry which is preliminary data.</text>
</comment>
<organism evidence="4 5">
    <name type="scientific">Trypanosoma congolense (strain IL3000)</name>
    <dbReference type="NCBI Taxonomy" id="1068625"/>
    <lineage>
        <taxon>Eukaryota</taxon>
        <taxon>Discoba</taxon>
        <taxon>Euglenozoa</taxon>
        <taxon>Kinetoplastea</taxon>
        <taxon>Metakinetoplastina</taxon>
        <taxon>Trypanosomatida</taxon>
        <taxon>Trypanosomatidae</taxon>
        <taxon>Trypanosoma</taxon>
        <taxon>Nannomonas</taxon>
    </lineage>
</organism>
<dbReference type="Pfam" id="PF11727">
    <property type="entry name" value="ISG65-75"/>
    <property type="match status" value="1"/>
</dbReference>
<dbReference type="AlphaFoldDB" id="F9WBE0"/>